<dbReference type="Proteomes" id="UP000261082">
    <property type="component" value="Unassembled WGS sequence"/>
</dbReference>
<evidence type="ECO:0000313" key="5">
    <source>
        <dbReference type="EMBL" id="RFN59765.1"/>
    </source>
</evidence>
<feature type="domain" description="Secretion system C-terminal sorting" evidence="4">
    <location>
        <begin position="229"/>
        <end position="290"/>
    </location>
</feature>
<dbReference type="Pfam" id="PF07675">
    <property type="entry name" value="Cleaved_Adhesin"/>
    <property type="match status" value="1"/>
</dbReference>
<proteinExistence type="predicted"/>
<dbReference type="OrthoDB" id="1405746at2"/>
<feature type="signal peptide" evidence="2">
    <location>
        <begin position="1"/>
        <end position="18"/>
    </location>
</feature>
<dbReference type="EMBL" id="QVID01000001">
    <property type="protein sequence ID" value="RFN59765.1"/>
    <property type="molecule type" value="Genomic_DNA"/>
</dbReference>
<dbReference type="Pfam" id="PF18962">
    <property type="entry name" value="Por_Secre_tail"/>
    <property type="match status" value="1"/>
</dbReference>
<protein>
    <submittedName>
        <fullName evidence="5">T9SS C-terminal target domain-containing protein</fullName>
    </submittedName>
</protein>
<dbReference type="InterPro" id="IPR026444">
    <property type="entry name" value="Secre_tail"/>
</dbReference>
<dbReference type="NCBIfam" id="TIGR04183">
    <property type="entry name" value="Por_Secre_tail"/>
    <property type="match status" value="1"/>
</dbReference>
<comment type="caution">
    <text evidence="5">The sequence shown here is derived from an EMBL/GenBank/DDBJ whole genome shotgun (WGS) entry which is preliminary data.</text>
</comment>
<dbReference type="NCBIfam" id="NF038128">
    <property type="entry name" value="choice_anch_J"/>
    <property type="match status" value="1"/>
</dbReference>
<accession>A0A3E1QC89</accession>
<reference evidence="5 6" key="1">
    <citation type="journal article" date="2007" name="Int. J. Syst. Evol. Microbiol.">
        <title>Marixanthomonas ophiurae gen. nov., sp. nov., a marine bacterium of the family Flavobacteriaceae isolated from a deep-sea brittle star.</title>
        <authorList>
            <person name="Romanenko L.A."/>
            <person name="Uchino M."/>
            <person name="Frolova G.M."/>
            <person name="Mikhailov V.V."/>
        </authorList>
    </citation>
    <scope>NUCLEOTIDE SEQUENCE [LARGE SCALE GENOMIC DNA]</scope>
    <source>
        <strain evidence="5 6">KMM 3046</strain>
    </source>
</reference>
<name>A0A3E1QC89_9FLAO</name>
<evidence type="ECO:0000256" key="2">
    <source>
        <dbReference type="SAM" id="SignalP"/>
    </source>
</evidence>
<feature type="chain" id="PRO_5017829864" evidence="2">
    <location>
        <begin position="19"/>
        <end position="293"/>
    </location>
</feature>
<dbReference type="Gene3D" id="2.60.120.200">
    <property type="match status" value="1"/>
</dbReference>
<evidence type="ECO:0000313" key="6">
    <source>
        <dbReference type="Proteomes" id="UP000261082"/>
    </source>
</evidence>
<feature type="domain" description="Cleaved adhesin" evidence="3">
    <location>
        <begin position="88"/>
        <end position="159"/>
    </location>
</feature>
<organism evidence="5 6">
    <name type="scientific">Marixanthomonas ophiurae</name>
    <dbReference type="NCBI Taxonomy" id="387659"/>
    <lineage>
        <taxon>Bacteria</taxon>
        <taxon>Pseudomonadati</taxon>
        <taxon>Bacteroidota</taxon>
        <taxon>Flavobacteriia</taxon>
        <taxon>Flavobacteriales</taxon>
        <taxon>Flavobacteriaceae</taxon>
        <taxon>Marixanthomonas</taxon>
    </lineage>
</organism>
<dbReference type="RefSeq" id="WP_117158826.1">
    <property type="nucleotide sequence ID" value="NZ_QVID01000001.1"/>
</dbReference>
<evidence type="ECO:0000259" key="4">
    <source>
        <dbReference type="Pfam" id="PF18962"/>
    </source>
</evidence>
<keyword evidence="1 2" id="KW-0732">Signal</keyword>
<gene>
    <name evidence="5" type="ORF">DZ858_06855</name>
</gene>
<evidence type="ECO:0000259" key="3">
    <source>
        <dbReference type="Pfam" id="PF07675"/>
    </source>
</evidence>
<dbReference type="AlphaFoldDB" id="A0A3E1QC89"/>
<dbReference type="InterPro" id="IPR011628">
    <property type="entry name" value="Cleaved_adhesin"/>
</dbReference>
<keyword evidence="6" id="KW-1185">Reference proteome</keyword>
<sequence>MKKITLLAAFFAAFAMNAQTVLFEDDFESYDNFIIENVGDYTLVDVDGLPTYGFTGITYDNSGYTGAFIVFNSTATAPPLEPSADSDWSARSGEKAMACFAAVPDGAQFNDDWLISPAIELGASGNTVEFWAKAADATYSDERFNVGVSTTGTDPGDFSFIASDLQAPAIDYTDFSFDLDFLAGETVYIAINVVSEDQFGFVMDDFKVTSDVLSVNEQSFDGFEYFVDNNNLKISADRAFESVNLFNVLGQEVVSKNLSNTSEVINIASLQSGVYITTVTIDGAKKSFKIVKQ</sequence>
<evidence type="ECO:0000256" key="1">
    <source>
        <dbReference type="ARBA" id="ARBA00022729"/>
    </source>
</evidence>